<organism evidence="5 6">
    <name type="scientific">Orbilia oligospora</name>
    <name type="common">Nematode-trapping fungus</name>
    <name type="synonym">Arthrobotrys oligospora</name>
    <dbReference type="NCBI Taxonomy" id="2813651"/>
    <lineage>
        <taxon>Eukaryota</taxon>
        <taxon>Fungi</taxon>
        <taxon>Dikarya</taxon>
        <taxon>Ascomycota</taxon>
        <taxon>Pezizomycotina</taxon>
        <taxon>Orbiliomycetes</taxon>
        <taxon>Orbiliales</taxon>
        <taxon>Orbiliaceae</taxon>
        <taxon>Orbilia</taxon>
    </lineage>
</organism>
<dbReference type="Pfam" id="PF01822">
    <property type="entry name" value="WSC"/>
    <property type="match status" value="3"/>
</dbReference>
<dbReference type="GO" id="GO:0004252">
    <property type="term" value="F:serine-type endopeptidase activity"/>
    <property type="evidence" value="ECO:0007669"/>
    <property type="project" value="InterPro"/>
</dbReference>
<evidence type="ECO:0000313" key="5">
    <source>
        <dbReference type="EMBL" id="KAF3204674.1"/>
    </source>
</evidence>
<comment type="caution">
    <text evidence="5">The sequence shown here is derived from an EMBL/GenBank/DDBJ whole genome shotgun (WGS) entry which is preliminary data.</text>
</comment>
<gene>
    <name evidence="5" type="ORF">TWF106_001469</name>
</gene>
<dbReference type="PANTHER" id="PTHR45964:SF5">
    <property type="entry name" value="WSCD FAMILY MEMBER CG9164"/>
    <property type="match status" value="1"/>
</dbReference>
<dbReference type="InterPro" id="IPR051589">
    <property type="entry name" value="Sialate-O-sulfotransferase"/>
</dbReference>
<evidence type="ECO:0000256" key="3">
    <source>
        <dbReference type="SAM" id="MobiDB-lite"/>
    </source>
</evidence>
<reference evidence="5 6" key="1">
    <citation type="submission" date="2019-06" db="EMBL/GenBank/DDBJ databases">
        <authorList>
            <person name="Palmer J.M."/>
        </authorList>
    </citation>
    <scope>NUCLEOTIDE SEQUENCE [LARGE SCALE GENOMIC DNA]</scope>
    <source>
        <strain evidence="5 6">TWF106</strain>
    </source>
</reference>
<proteinExistence type="predicted"/>
<accession>A0A7C8QAE5</accession>
<feature type="compositionally biased region" description="Low complexity" evidence="3">
    <location>
        <begin position="531"/>
        <end position="595"/>
    </location>
</feature>
<dbReference type="CDD" id="cd00306">
    <property type="entry name" value="Peptidases_S8_S53"/>
    <property type="match status" value="1"/>
</dbReference>
<evidence type="ECO:0000256" key="2">
    <source>
        <dbReference type="SAM" id="Coils"/>
    </source>
</evidence>
<feature type="region of interest" description="Disordered" evidence="3">
    <location>
        <begin position="526"/>
        <end position="598"/>
    </location>
</feature>
<dbReference type="InterPro" id="IPR036852">
    <property type="entry name" value="Peptidase_S8/S53_dom_sf"/>
</dbReference>
<feature type="domain" description="WSC" evidence="4">
    <location>
        <begin position="435"/>
        <end position="524"/>
    </location>
</feature>
<evidence type="ECO:0000256" key="1">
    <source>
        <dbReference type="ARBA" id="ARBA00022737"/>
    </source>
</evidence>
<dbReference type="PROSITE" id="PS51212">
    <property type="entry name" value="WSC"/>
    <property type="match status" value="3"/>
</dbReference>
<keyword evidence="1" id="KW-0677">Repeat</keyword>
<feature type="domain" description="WSC" evidence="4">
    <location>
        <begin position="608"/>
        <end position="703"/>
    </location>
</feature>
<dbReference type="GO" id="GO:0006508">
    <property type="term" value="P:proteolysis"/>
    <property type="evidence" value="ECO:0007669"/>
    <property type="project" value="InterPro"/>
</dbReference>
<name>A0A7C8QAE5_ORBOL</name>
<dbReference type="Gene3D" id="3.40.50.200">
    <property type="entry name" value="Peptidase S8/S53 domain"/>
    <property type="match status" value="1"/>
</dbReference>
<dbReference type="InterPro" id="IPR002889">
    <property type="entry name" value="WSC_carb-bd"/>
</dbReference>
<evidence type="ECO:0000259" key="4">
    <source>
        <dbReference type="PROSITE" id="PS51212"/>
    </source>
</evidence>
<evidence type="ECO:0000313" key="6">
    <source>
        <dbReference type="Proteomes" id="UP000472727"/>
    </source>
</evidence>
<dbReference type="SUPFAM" id="SSF52743">
    <property type="entry name" value="Subtilisin-like"/>
    <property type="match status" value="1"/>
</dbReference>
<dbReference type="SMART" id="SM00321">
    <property type="entry name" value="WSC"/>
    <property type="match status" value="3"/>
</dbReference>
<feature type="coiled-coil region" evidence="2">
    <location>
        <begin position="712"/>
        <end position="746"/>
    </location>
</feature>
<sequence length="1416" mass="151549">MEVSDGNAIARQPNSVDLGVVIQIKEITAAVVGVIDLEMAKFAVVGIKYAVVGHTAVMGTCCEGQTYPTWCSSGNYCTPTMCVPNGVTLCPGGQIGCYTGSKCCGGNKCIANDATCCDNGGYCPAGKWCCGDQCGQNGDDCGWSAALNKLVLCPQSKWCGAGCCPHDYVCTQNGGCRAPDTIACPAPFFGGCPQDRWCCGPRCGKSENHDSCCWSQYRSQEYLCQNGFCCGDVLSSTVGCCKQGWRCVNGECLPPEGQQLCPYAGVSCPNDQWCCGSGCGGPGANGDSCCWNPTIERLYLCKNSECCGNDQCCTASQECSNGQCIQKPSLTAAYGVWKSIGCYTDGFNARALSNVVTDNTGMSVARCAGIAAGRKYMGVEYGVECHYGDSIASSSTSASNGCTMRCSGKQDELCGGGDRLNMYINTAFSGQGNDDWEYVGCYTDSSSARALQFQLVDWNAMTIEMCLQTASGFAYAAVEYYGECYYGNTLNSASQPSTGCNTNCAGNSNEMCGGADRINLYRNKNVPPVVSSSTTTTATTTTTPSTTSRTILSSTTTTTTTTTTTSSTTTSSSTTTTTTSTTTTTTTTTTTKTTTAGPTATINPGVGSWKSKGCWTDNILGHFLSQQLLTGQSGSLDVAACVAAAEAEGYKYAAVENAGECWADFVLELGSLPVSNSECDKECNGKHSEICGGSDTFVLYQNDDFVDPSYEVAALITALTDLKTAYEDLKEAMDTVIELLENSSQKKRRNMGPRQDNLSQAVQVMKQAARTCRRALTNAIYRVQRKSPAAHNYIRLNNMALEDQESLLDDAASALSSSSMLDVETASVASVITLGPTGLAVLDIAIRALQIPAVGLLAYLLTFGHGGGSGTGTEPLECETEFYIPLVIMCKQGTTEKQYEAMIRRLPMHKDNVRMGHYEIDWKMYRVIISGCDSDKLIEFAVDPLGPILSIVYDEIINVETMPSRSFSKRSSPHENGKIRKRMETEDLHPSKLFKRFPNTNLNGQDVYRYQPNAPSHLNWLSNPNIRQQSGRWYDVPDSYIFLDGEQGTGAAIYVIEFAGFYLSHDDYRTKLLGILPATDWGATHYVNNHGTCVASAAAGWYSGSSKGAGLVLVSPIHVRDDSGLKSEETWAWKLYQTLTDIVKHSNGQPVVYKGKAVINISATMSARLFTGMYANVWNSNNDWWDEVMVRLNYHQVALVVSAGNFHPDKIDADKPRGSGGSQTGMIVVGNSWLDDERHPKSQFEQSQGSRPGILTIYAAASGSWCADTTGQNIWVLEGGTSTGAGIVSGVVANMLVSYPNEVAASVTASGGVWGLGVKRLLIQKSREAKGSVFASDSDTSTTPRLAWGKPLICMINNPFDPSDVDIPPVSPLIDPTKPVEAASTTQFAAILTAFPILAAGTTVNLPTRPECVTVI</sequence>
<dbReference type="EMBL" id="WIWS01000123">
    <property type="protein sequence ID" value="KAF3204674.1"/>
    <property type="molecule type" value="Genomic_DNA"/>
</dbReference>
<dbReference type="PANTHER" id="PTHR45964">
    <property type="entry name" value="WSCD FAMILY MEMBER CG9164"/>
    <property type="match status" value="1"/>
</dbReference>
<protein>
    <recommendedName>
        <fullName evidence="4">WSC domain-containing protein</fullName>
    </recommendedName>
</protein>
<dbReference type="Proteomes" id="UP000472727">
    <property type="component" value="Unassembled WGS sequence"/>
</dbReference>
<feature type="domain" description="WSC" evidence="4">
    <location>
        <begin position="336"/>
        <end position="426"/>
    </location>
</feature>
<keyword evidence="2" id="KW-0175">Coiled coil</keyword>